<dbReference type="EMBL" id="QZAN01000137">
    <property type="protein sequence ID" value="THW56815.1"/>
    <property type="molecule type" value="Genomic_DNA"/>
</dbReference>
<evidence type="ECO:0008006" key="14">
    <source>
        <dbReference type="Google" id="ProtNLM"/>
    </source>
</evidence>
<feature type="compositionally biased region" description="Basic and acidic residues" evidence="10">
    <location>
        <begin position="583"/>
        <end position="626"/>
    </location>
</feature>
<evidence type="ECO:0000256" key="1">
    <source>
        <dbReference type="ARBA" id="ARBA00004606"/>
    </source>
</evidence>
<evidence type="ECO:0000256" key="10">
    <source>
        <dbReference type="SAM" id="MobiDB-lite"/>
    </source>
</evidence>
<dbReference type="Gene3D" id="3.90.550.10">
    <property type="entry name" value="Spore Coat Polysaccharide Biosynthesis Protein SpsA, Chain A"/>
    <property type="match status" value="1"/>
</dbReference>
<dbReference type="SUPFAM" id="SSF53448">
    <property type="entry name" value="Nucleotide-diphospho-sugar transferases"/>
    <property type="match status" value="1"/>
</dbReference>
<keyword evidence="4" id="KW-0808">Transferase</keyword>
<dbReference type="GO" id="GO:0016020">
    <property type="term" value="C:membrane"/>
    <property type="evidence" value="ECO:0007669"/>
    <property type="project" value="UniProtKB-SubCell"/>
</dbReference>
<reference evidence="12 13" key="1">
    <citation type="submission" date="2018-10" db="EMBL/GenBank/DDBJ databases">
        <title>Fifty Aureobasidium pullulans genomes reveal a recombining polyextremotolerant generalist.</title>
        <authorList>
            <person name="Gostincar C."/>
            <person name="Turk M."/>
            <person name="Zajc J."/>
            <person name="Gunde-Cimerman N."/>
        </authorList>
    </citation>
    <scope>NUCLEOTIDE SEQUENCE [LARGE SCALE GENOMIC DNA]</scope>
    <source>
        <strain evidence="12 13">EXF-10751</strain>
    </source>
</reference>
<feature type="compositionally biased region" description="Basic and acidic residues" evidence="10">
    <location>
        <begin position="99"/>
        <end position="128"/>
    </location>
</feature>
<dbReference type="GO" id="GO:0006493">
    <property type="term" value="P:protein O-linked glycosylation"/>
    <property type="evidence" value="ECO:0007669"/>
    <property type="project" value="TreeGrafter"/>
</dbReference>
<evidence type="ECO:0000256" key="5">
    <source>
        <dbReference type="ARBA" id="ARBA00022692"/>
    </source>
</evidence>
<keyword evidence="8 11" id="KW-0472">Membrane</keyword>
<feature type="compositionally biased region" description="Basic and acidic residues" evidence="10">
    <location>
        <begin position="136"/>
        <end position="153"/>
    </location>
</feature>
<dbReference type="PANTHER" id="PTHR31392:SF1">
    <property type="entry name" value="ALPHA-1,3-MANNOSYLTRANSFERASE MNN1-RELATED"/>
    <property type="match status" value="1"/>
</dbReference>
<feature type="compositionally biased region" description="Polar residues" evidence="10">
    <location>
        <begin position="1"/>
        <end position="12"/>
    </location>
</feature>
<keyword evidence="9" id="KW-0325">Glycoprotein</keyword>
<evidence type="ECO:0000313" key="13">
    <source>
        <dbReference type="Proteomes" id="UP000310421"/>
    </source>
</evidence>
<sequence>MYINIPSRSGTPTKGHRTPATPGSPSKYTDYFSQPRRRIYVIRILSISLAVVLCYIVATRGPETSTWVPTTVQDKLNFGDHAATHVGENAPPRGYGDTDSGRWSDSVEEHNDDNTHKDEEMEHTVDRLEGDEEAEYEKVKNSQTDNKEPHLEEGADYVPEGGSDEESAVEPSHHTQSTPFVAHNIGSGEKYSFREALRDVLHMIPDEIYTRDLLRPLEGGGQDRLKELGIRVRAFHKFFTVWEALHVVADAKLTYVRDDVINYLENAPEKELAEVSNLERGDIVRAYERYRAFLAQLSHILFPYTSPYFADHLTLHAHFRNGGRGIVLSGNDKQAPFFLTSIMSFRKLGCNLPVEIMYLGENDLNDDWRMKLESIPGVVTRDLSQMVSDDGWELKGWASKAFALLMSSFREVIYLDADALFFVNPEDLFQDPGYVETGALFFRDRVYAPSSRKQWLKDMLPKPISKKAQTSRYWTGESREQQESGCLVVDKWRHFVAMLTVTRMNGPDRDDNSKTGAKGVYSLFYGDKETFWLGWELAGDTDYWFNEGAVGNMGVVSEHQYYKLIEGHAEFLPDYHPPISQSSHEHDTKPKSEHKKESKKEDSEEHKQEKEHKQEMADDHEKRSSSDVHSLYTVSSPQLLHLDLNNRPLWFNGWILDDKYEEAKHVNVSTWDVFLSEVKETNEAPEWKIGSHNMAVLKSTHAFEFTEGEKEVLAMIVEVARENGALKPGQ</sequence>
<dbReference type="InterPro" id="IPR029044">
    <property type="entry name" value="Nucleotide-diphossugar_trans"/>
</dbReference>
<evidence type="ECO:0000256" key="11">
    <source>
        <dbReference type="SAM" id="Phobius"/>
    </source>
</evidence>
<keyword evidence="7 11" id="KW-1133">Transmembrane helix</keyword>
<evidence type="ECO:0000256" key="6">
    <source>
        <dbReference type="ARBA" id="ARBA00022968"/>
    </source>
</evidence>
<organism evidence="12 13">
    <name type="scientific">Aureobasidium pullulans</name>
    <name type="common">Black yeast</name>
    <name type="synonym">Pullularia pullulans</name>
    <dbReference type="NCBI Taxonomy" id="5580"/>
    <lineage>
        <taxon>Eukaryota</taxon>
        <taxon>Fungi</taxon>
        <taxon>Dikarya</taxon>
        <taxon>Ascomycota</taxon>
        <taxon>Pezizomycotina</taxon>
        <taxon>Dothideomycetes</taxon>
        <taxon>Dothideomycetidae</taxon>
        <taxon>Dothideales</taxon>
        <taxon>Saccotheciaceae</taxon>
        <taxon>Aureobasidium</taxon>
    </lineage>
</organism>
<name>A0A4S8Z0P1_AURPU</name>
<comment type="subcellular location">
    <subcellularLocation>
        <location evidence="1">Membrane</location>
        <topology evidence="1">Single-pass type II membrane protein</topology>
    </subcellularLocation>
</comment>
<dbReference type="GO" id="GO:0005794">
    <property type="term" value="C:Golgi apparatus"/>
    <property type="evidence" value="ECO:0007669"/>
    <property type="project" value="TreeGrafter"/>
</dbReference>
<evidence type="ECO:0000256" key="3">
    <source>
        <dbReference type="ARBA" id="ARBA00022676"/>
    </source>
</evidence>
<protein>
    <recommendedName>
        <fullName evidence="14">Alpha-1,3-mannosyltransferase</fullName>
    </recommendedName>
</protein>
<accession>A0A4S8Z0P1</accession>
<proteinExistence type="inferred from homology"/>
<comment type="caution">
    <text evidence="12">The sequence shown here is derived from an EMBL/GenBank/DDBJ whole genome shotgun (WGS) entry which is preliminary data.</text>
</comment>
<evidence type="ECO:0000256" key="2">
    <source>
        <dbReference type="ARBA" id="ARBA00009105"/>
    </source>
</evidence>
<evidence type="ECO:0000256" key="8">
    <source>
        <dbReference type="ARBA" id="ARBA00023136"/>
    </source>
</evidence>
<evidence type="ECO:0000256" key="7">
    <source>
        <dbReference type="ARBA" id="ARBA00022989"/>
    </source>
</evidence>
<keyword evidence="3" id="KW-0328">Glycosyltransferase</keyword>
<feature type="region of interest" description="Disordered" evidence="10">
    <location>
        <begin position="1"/>
        <end position="29"/>
    </location>
</feature>
<dbReference type="PANTHER" id="PTHR31392">
    <property type="entry name" value="ALPHA-1,3-MANNOSYLTRANSFERASE MNN1-RELATED"/>
    <property type="match status" value="1"/>
</dbReference>
<feature type="transmembrane region" description="Helical" evidence="11">
    <location>
        <begin position="40"/>
        <end position="58"/>
    </location>
</feature>
<evidence type="ECO:0000256" key="4">
    <source>
        <dbReference type="ARBA" id="ARBA00022679"/>
    </source>
</evidence>
<dbReference type="Pfam" id="PF11051">
    <property type="entry name" value="Mannosyl_trans3"/>
    <property type="match status" value="1"/>
</dbReference>
<feature type="region of interest" description="Disordered" evidence="10">
    <location>
        <begin position="82"/>
        <end position="183"/>
    </location>
</feature>
<keyword evidence="5 11" id="KW-0812">Transmembrane</keyword>
<evidence type="ECO:0000313" key="12">
    <source>
        <dbReference type="EMBL" id="THW56815.1"/>
    </source>
</evidence>
<dbReference type="Proteomes" id="UP000310421">
    <property type="component" value="Unassembled WGS sequence"/>
</dbReference>
<dbReference type="InterPro" id="IPR022751">
    <property type="entry name" value="Alpha_mannosyltransferase"/>
</dbReference>
<dbReference type="GO" id="GO:0000033">
    <property type="term" value="F:alpha-1,3-mannosyltransferase activity"/>
    <property type="evidence" value="ECO:0007669"/>
    <property type="project" value="TreeGrafter"/>
</dbReference>
<keyword evidence="6" id="KW-0735">Signal-anchor</keyword>
<dbReference type="AlphaFoldDB" id="A0A4S8Z0P1"/>
<evidence type="ECO:0000256" key="9">
    <source>
        <dbReference type="ARBA" id="ARBA00023180"/>
    </source>
</evidence>
<gene>
    <name evidence="12" type="ORF">D6D20_08456</name>
</gene>
<feature type="region of interest" description="Disordered" evidence="10">
    <location>
        <begin position="575"/>
        <end position="628"/>
    </location>
</feature>
<comment type="similarity">
    <text evidence="2">Belongs to the MNN1/MNT family.</text>
</comment>